<dbReference type="AlphaFoldDB" id="A0A9X1BAG6"/>
<protein>
    <recommendedName>
        <fullName evidence="1">Transposase IS4-like domain-containing protein</fullName>
    </recommendedName>
</protein>
<evidence type="ECO:0000259" key="1">
    <source>
        <dbReference type="Pfam" id="PF01609"/>
    </source>
</evidence>
<dbReference type="PANTHER" id="PTHR30007">
    <property type="entry name" value="PHP DOMAIN PROTEIN"/>
    <property type="match status" value="1"/>
</dbReference>
<organism evidence="2 3">
    <name type="scientific">Thiocapsa imhoffii</name>
    <dbReference type="NCBI Taxonomy" id="382777"/>
    <lineage>
        <taxon>Bacteria</taxon>
        <taxon>Pseudomonadati</taxon>
        <taxon>Pseudomonadota</taxon>
        <taxon>Gammaproteobacteria</taxon>
        <taxon>Chromatiales</taxon>
        <taxon>Chromatiaceae</taxon>
        <taxon>Thiocapsa</taxon>
    </lineage>
</organism>
<evidence type="ECO:0000313" key="2">
    <source>
        <dbReference type="EMBL" id="MBK1646952.1"/>
    </source>
</evidence>
<dbReference type="EMBL" id="NRSD01000057">
    <property type="protein sequence ID" value="MBK1646952.1"/>
    <property type="molecule type" value="Genomic_DNA"/>
</dbReference>
<reference evidence="2 3" key="1">
    <citation type="journal article" date="2020" name="Microorganisms">
        <title>Osmotic Adaptation and Compatible Solute Biosynthesis of Phototrophic Bacteria as Revealed from Genome Analyses.</title>
        <authorList>
            <person name="Imhoff J.F."/>
            <person name="Rahn T."/>
            <person name="Kunzel S."/>
            <person name="Keller A."/>
            <person name="Neulinger S.C."/>
        </authorList>
    </citation>
    <scope>NUCLEOTIDE SEQUENCE [LARGE SCALE GENOMIC DNA]</scope>
    <source>
        <strain evidence="2 3">DSM 21303</strain>
    </source>
</reference>
<gene>
    <name evidence="2" type="ORF">CKO25_20495</name>
</gene>
<dbReference type="PANTHER" id="PTHR30007:SF0">
    <property type="entry name" value="TRANSPOSASE"/>
    <property type="match status" value="1"/>
</dbReference>
<dbReference type="GO" id="GO:0006313">
    <property type="term" value="P:DNA transposition"/>
    <property type="evidence" value="ECO:0007669"/>
    <property type="project" value="InterPro"/>
</dbReference>
<dbReference type="Proteomes" id="UP001138802">
    <property type="component" value="Unassembled WGS sequence"/>
</dbReference>
<accession>A0A9X1BAG6</accession>
<dbReference type="GO" id="GO:0003677">
    <property type="term" value="F:DNA binding"/>
    <property type="evidence" value="ECO:0007669"/>
    <property type="project" value="InterPro"/>
</dbReference>
<keyword evidence="3" id="KW-1185">Reference proteome</keyword>
<dbReference type="GO" id="GO:0004803">
    <property type="term" value="F:transposase activity"/>
    <property type="evidence" value="ECO:0007669"/>
    <property type="project" value="InterPro"/>
</dbReference>
<name>A0A9X1BAG6_9GAMM</name>
<proteinExistence type="predicted"/>
<feature type="domain" description="Transposase IS4-like" evidence="1">
    <location>
        <begin position="1"/>
        <end position="117"/>
    </location>
</feature>
<dbReference type="Pfam" id="PF01609">
    <property type="entry name" value="DDE_Tnp_1"/>
    <property type="match status" value="1"/>
</dbReference>
<evidence type="ECO:0000313" key="3">
    <source>
        <dbReference type="Proteomes" id="UP001138802"/>
    </source>
</evidence>
<sequence>MKRHFVVDTMGYLLVVSAHAANIYDGKAARQVLMKLFVLLQSVKIIWADRRYSGRELFDWVFTQLNCHLEIVKRQKGHQGFHVLPRRWIVERTFAWLSRSRRLSQDDEREPRSSESQVDLASSRNSFVKSVTIKLLTKKLFASIISLNLGSIEQNFLYSLSRTHEHG</sequence>
<comment type="caution">
    <text evidence="2">The sequence shown here is derived from an EMBL/GenBank/DDBJ whole genome shotgun (WGS) entry which is preliminary data.</text>
</comment>
<dbReference type="InterPro" id="IPR002559">
    <property type="entry name" value="Transposase_11"/>
</dbReference>